<feature type="region of interest" description="Disordered" evidence="1">
    <location>
        <begin position="100"/>
        <end position="126"/>
    </location>
</feature>
<dbReference type="EMBL" id="JBFXLQ010000043">
    <property type="protein sequence ID" value="KAL2864168.1"/>
    <property type="molecule type" value="Genomic_DNA"/>
</dbReference>
<accession>A0ABR4LHZ0</accession>
<evidence type="ECO:0000313" key="3">
    <source>
        <dbReference type="Proteomes" id="UP001610432"/>
    </source>
</evidence>
<evidence type="ECO:0000256" key="1">
    <source>
        <dbReference type="SAM" id="MobiDB-lite"/>
    </source>
</evidence>
<feature type="compositionally biased region" description="Polar residues" evidence="1">
    <location>
        <begin position="105"/>
        <end position="120"/>
    </location>
</feature>
<dbReference type="Proteomes" id="UP001610432">
    <property type="component" value="Unassembled WGS sequence"/>
</dbReference>
<dbReference type="GeneID" id="98140912"/>
<gene>
    <name evidence="2" type="ORF">BJX67DRAFT_226752</name>
</gene>
<sequence>MRFAPAAENAMFKTQEVLNGKQRHPFLHASSQFPTSQTHRVSIPAIETSEGLKPLRVRSPWRRHEKSETRVDSRIALKSIALNCKSGVLVPSFLRVSPGDPCHQNPRNPGSPAWNTQENQSPERKVAGPWSRLDLLGGARHPRRSLEYVRRLGLRLRACQPLQVGMRRELNRSISHLLNQGLMRSGSLCHQALSNLSG</sequence>
<proteinExistence type="predicted"/>
<dbReference type="RefSeq" id="XP_070883147.1">
    <property type="nucleotide sequence ID" value="XM_071025840.1"/>
</dbReference>
<protein>
    <submittedName>
        <fullName evidence="2">Uncharacterized protein</fullName>
    </submittedName>
</protein>
<organism evidence="2 3">
    <name type="scientific">Aspergillus lucknowensis</name>
    <dbReference type="NCBI Taxonomy" id="176173"/>
    <lineage>
        <taxon>Eukaryota</taxon>
        <taxon>Fungi</taxon>
        <taxon>Dikarya</taxon>
        <taxon>Ascomycota</taxon>
        <taxon>Pezizomycotina</taxon>
        <taxon>Eurotiomycetes</taxon>
        <taxon>Eurotiomycetidae</taxon>
        <taxon>Eurotiales</taxon>
        <taxon>Aspergillaceae</taxon>
        <taxon>Aspergillus</taxon>
        <taxon>Aspergillus subgen. Nidulantes</taxon>
    </lineage>
</organism>
<evidence type="ECO:0000313" key="2">
    <source>
        <dbReference type="EMBL" id="KAL2864168.1"/>
    </source>
</evidence>
<reference evidence="2 3" key="1">
    <citation type="submission" date="2024-07" db="EMBL/GenBank/DDBJ databases">
        <title>Section-level genome sequencing and comparative genomics of Aspergillus sections Usti and Cavernicolus.</title>
        <authorList>
            <consortium name="Lawrence Berkeley National Laboratory"/>
            <person name="Nybo J.L."/>
            <person name="Vesth T.C."/>
            <person name="Theobald S."/>
            <person name="Frisvad J.C."/>
            <person name="Larsen T.O."/>
            <person name="Kjaerboelling I."/>
            <person name="Rothschild-Mancinelli K."/>
            <person name="Lyhne E.K."/>
            <person name="Kogle M.E."/>
            <person name="Barry K."/>
            <person name="Clum A."/>
            <person name="Na H."/>
            <person name="Ledsgaard L."/>
            <person name="Lin J."/>
            <person name="Lipzen A."/>
            <person name="Kuo A."/>
            <person name="Riley R."/>
            <person name="Mondo S."/>
            <person name="Labutti K."/>
            <person name="Haridas S."/>
            <person name="Pangalinan J."/>
            <person name="Salamov A.A."/>
            <person name="Simmons B.A."/>
            <person name="Magnuson J.K."/>
            <person name="Chen J."/>
            <person name="Drula E."/>
            <person name="Henrissat B."/>
            <person name="Wiebenga A."/>
            <person name="Lubbers R.J."/>
            <person name="Gomes A.C."/>
            <person name="Macurrencykelacurrency M.R."/>
            <person name="Stajich J."/>
            <person name="Grigoriev I.V."/>
            <person name="Mortensen U.H."/>
            <person name="De Vries R.P."/>
            <person name="Baker S.E."/>
            <person name="Andersen M.R."/>
        </authorList>
    </citation>
    <scope>NUCLEOTIDE SEQUENCE [LARGE SCALE GENOMIC DNA]</scope>
    <source>
        <strain evidence="2 3">CBS 449.75</strain>
    </source>
</reference>
<keyword evidence="3" id="KW-1185">Reference proteome</keyword>
<comment type="caution">
    <text evidence="2">The sequence shown here is derived from an EMBL/GenBank/DDBJ whole genome shotgun (WGS) entry which is preliminary data.</text>
</comment>
<name>A0ABR4LHZ0_9EURO</name>